<reference evidence="8" key="1">
    <citation type="submission" date="2022-01" db="EMBL/GenBank/DDBJ databases">
        <title>Genome Sequence Resource for Two Populations of Ditylenchus destructor, the Migratory Endoparasitic Phytonematode.</title>
        <authorList>
            <person name="Zhang H."/>
            <person name="Lin R."/>
            <person name="Xie B."/>
        </authorList>
    </citation>
    <scope>NUCLEOTIDE SEQUENCE</scope>
    <source>
        <strain evidence="8">BazhouSP</strain>
    </source>
</reference>
<dbReference type="SUPFAM" id="SSF48371">
    <property type="entry name" value="ARM repeat"/>
    <property type="match status" value="2"/>
</dbReference>
<dbReference type="Gene3D" id="1.10.10.10">
    <property type="entry name" value="Winged helix-like DNA-binding domain superfamily/Winged helix DNA-binding domain"/>
    <property type="match status" value="1"/>
</dbReference>
<dbReference type="InterPro" id="IPR036388">
    <property type="entry name" value="WH-like_DNA-bd_sf"/>
</dbReference>
<name>A0AAD4MHA8_9BILA</name>
<feature type="domain" description="TOG" evidence="7">
    <location>
        <begin position="1083"/>
        <end position="1317"/>
    </location>
</feature>
<proteinExistence type="predicted"/>
<evidence type="ECO:0000259" key="6">
    <source>
        <dbReference type="SMART" id="SM00339"/>
    </source>
</evidence>
<evidence type="ECO:0000256" key="2">
    <source>
        <dbReference type="ARBA" id="ARBA00022490"/>
    </source>
</evidence>
<dbReference type="SMART" id="SM01349">
    <property type="entry name" value="TOG"/>
    <property type="match status" value="4"/>
</dbReference>
<dbReference type="InterPro" id="IPR045110">
    <property type="entry name" value="XMAP215"/>
</dbReference>
<dbReference type="InterPro" id="IPR048491">
    <property type="entry name" value="XMAP215_CLASP_TOG"/>
</dbReference>
<keyword evidence="2" id="KW-0963">Cytoplasm</keyword>
<dbReference type="EMBL" id="JAKKPZ010000452">
    <property type="protein sequence ID" value="KAI1694976.1"/>
    <property type="molecule type" value="Genomic_DNA"/>
</dbReference>
<dbReference type="GO" id="GO:0051010">
    <property type="term" value="F:microtubule plus-end binding"/>
    <property type="evidence" value="ECO:0007669"/>
    <property type="project" value="InterPro"/>
</dbReference>
<evidence type="ECO:0000256" key="4">
    <source>
        <dbReference type="ARBA" id="ARBA00023212"/>
    </source>
</evidence>
<dbReference type="SMART" id="SM00339">
    <property type="entry name" value="FH"/>
    <property type="match status" value="1"/>
</dbReference>
<sequence>MSLCSKSSLGHEITPGSKDGQNSAEHNNETKHDAWELLEPVDILAKLPATFKEDAQSTKWQDRKSALESLHQLLSDNPRLCPKQSYAELVTLLKKILEKDPNINVCSASAKCLTLLATGLRKRFACFAPSVMPVVFEKFKEKKAVLRDPLILCADAIGSTTDLNAITESLLEAMAKPNPNIKVQMNMFVSRCFKHTKSDNVPRNLLKDLVTIHKKHASDPDAEVRESAYMALGSIMKCIGREGANLIFGDVMTDKAKCAKVVACFNKIIEEAANEIAALKEKALAKRVSEAAELPRGSTESKIDAWELLEPVDILAKLPATFKKDAQSTKWQDRKSALESLHQLLSDNPRLCPKQSYAELVTLLKKILEKDPNINVCSASAKCLTLLATGLRKKFACFAPSVMPVVFEKFKEKKAVLRDPLILCVDAIGSTTDLNSITESLLEAMAKPNPNIKVQMNMFVSRCFKHTKSDNVPRNLLKDLVTIHKKHASDPDAEVRESAYMALGSIMKCIGREGANLIFGDVMTDKAKCAKIVAYFNNITEEIASLKEKVTANRESNATVLTTANVECKTVTKEVTALKEKAMTMCEFDAAELPATNMESRRGVDEVENESVQEIAALKEIVISERIPGAAELPTTNMESRMDVDDAKEEAAQENAAEKEVVISEIVPNTANLQSAGLKAKIQAWSTPERIDFITHKFASIKLKDSPFPQYQPILDIQSVKNQVKIDHKIAVEIHKEVGASRVESEAKRIPSAAELPATNMEYRMDVDDVKEEAAQENAAVKEVVISEHATGSKDDQNSAEHNNETKHDAWELLEPVDILAKLPASFKEDAQSTKWQDRKSALDSLHQLLSDNPRLCPKQSYAELVTFLKKILEKDPNINVCSASAKCLTLLATGLRKKFACFAPSVMPVVFEKFKEKKAVLRDPLILCADAIGSTTDLNAITESLLEAMAKPNPNIKVQMNMFVSRCFKHTKSDNVPRNLLKDLVTIHKKHASDPDAEVRESAYMALGSIMKCIGREGANLIFGDVMTDKAKCAKVVACFNKIIEEAANEIAALKEKALAKRVSEAAELPRGSTESKIDAWELLEPVDILAKLPATFKEDAQSTKWQDRKSALESLHQLISDNPRLCPKQSYAELVTLLKKILEKDPNINVCSASAKCLTLLATGLRKKFACFAPSVMPVVFEKFKEKKAVLRDSLILCADAIGSTTNLDAIAGAILEAVVKLNPSIKVQVTLFVNRSFKHIKADNVPKKLLKDFVIILKKHISDPDVEIRETSYDTLGTIMKCVGRQSPLFGELPSQKNKVINSLIRQAIMESKDCQLTLNEIYQWFTETFAYFRRNAATWKVSYYFIH</sequence>
<feature type="region of interest" description="Disordered" evidence="5">
    <location>
        <begin position="1"/>
        <end position="29"/>
    </location>
</feature>
<dbReference type="GO" id="GO:0046785">
    <property type="term" value="P:microtubule polymerization"/>
    <property type="evidence" value="ECO:0007669"/>
    <property type="project" value="InterPro"/>
</dbReference>
<organism evidence="8 9">
    <name type="scientific">Ditylenchus destructor</name>
    <dbReference type="NCBI Taxonomy" id="166010"/>
    <lineage>
        <taxon>Eukaryota</taxon>
        <taxon>Metazoa</taxon>
        <taxon>Ecdysozoa</taxon>
        <taxon>Nematoda</taxon>
        <taxon>Chromadorea</taxon>
        <taxon>Rhabditida</taxon>
        <taxon>Tylenchina</taxon>
        <taxon>Tylenchomorpha</taxon>
        <taxon>Sphaerularioidea</taxon>
        <taxon>Anguinidae</taxon>
        <taxon>Anguininae</taxon>
        <taxon>Ditylenchus</taxon>
    </lineage>
</organism>
<dbReference type="Gene3D" id="1.25.10.10">
    <property type="entry name" value="Leucine-rich Repeat Variant"/>
    <property type="match status" value="4"/>
</dbReference>
<dbReference type="PANTHER" id="PTHR12609">
    <property type="entry name" value="MICROTUBULE ASSOCIATED PROTEIN XMAP215"/>
    <property type="match status" value="1"/>
</dbReference>
<dbReference type="InterPro" id="IPR034085">
    <property type="entry name" value="TOG"/>
</dbReference>
<feature type="domain" description="TOG" evidence="7">
    <location>
        <begin position="36"/>
        <end position="274"/>
    </location>
</feature>
<feature type="domain" description="Fork-head" evidence="6">
    <location>
        <begin position="1298"/>
        <end position="1351"/>
    </location>
</feature>
<keyword evidence="3" id="KW-0238">DNA-binding</keyword>
<dbReference type="InterPro" id="IPR001766">
    <property type="entry name" value="Fork_head_dom"/>
</dbReference>
<evidence type="ECO:0000256" key="3">
    <source>
        <dbReference type="ARBA" id="ARBA00023125"/>
    </source>
</evidence>
<evidence type="ECO:0000256" key="5">
    <source>
        <dbReference type="SAM" id="MobiDB-lite"/>
    </source>
</evidence>
<dbReference type="InterPro" id="IPR011989">
    <property type="entry name" value="ARM-like"/>
</dbReference>
<dbReference type="GO" id="GO:0005856">
    <property type="term" value="C:cytoskeleton"/>
    <property type="evidence" value="ECO:0007669"/>
    <property type="project" value="UniProtKB-SubCell"/>
</dbReference>
<dbReference type="GO" id="GO:0030951">
    <property type="term" value="P:establishment or maintenance of microtubule cytoskeleton polarity"/>
    <property type="evidence" value="ECO:0007669"/>
    <property type="project" value="InterPro"/>
</dbReference>
<dbReference type="SUPFAM" id="SSF46785">
    <property type="entry name" value="Winged helix' DNA-binding domain"/>
    <property type="match status" value="1"/>
</dbReference>
<evidence type="ECO:0000313" key="9">
    <source>
        <dbReference type="Proteomes" id="UP001201812"/>
    </source>
</evidence>
<keyword evidence="4" id="KW-0206">Cytoskeleton</keyword>
<evidence type="ECO:0000259" key="7">
    <source>
        <dbReference type="SMART" id="SM01349"/>
    </source>
</evidence>
<dbReference type="Pfam" id="PF21041">
    <property type="entry name" value="XMAP215_CLASP_TOG"/>
    <property type="match status" value="2"/>
</dbReference>
<evidence type="ECO:0000313" key="8">
    <source>
        <dbReference type="EMBL" id="KAI1694976.1"/>
    </source>
</evidence>
<feature type="domain" description="TOG" evidence="7">
    <location>
        <begin position="307"/>
        <end position="545"/>
    </location>
</feature>
<protein>
    <submittedName>
        <fullName evidence="8">Forkhead domain-containing protein</fullName>
    </submittedName>
</protein>
<feature type="domain" description="TOG" evidence="7">
    <location>
        <begin position="812"/>
        <end position="1050"/>
    </location>
</feature>
<dbReference type="Proteomes" id="UP001201812">
    <property type="component" value="Unassembled WGS sequence"/>
</dbReference>
<comment type="caution">
    <text evidence="8">The sequence shown here is derived from an EMBL/GenBank/DDBJ whole genome shotgun (WGS) entry which is preliminary data.</text>
</comment>
<dbReference type="GO" id="GO:0003700">
    <property type="term" value="F:DNA-binding transcription factor activity"/>
    <property type="evidence" value="ECO:0007669"/>
    <property type="project" value="InterPro"/>
</dbReference>
<keyword evidence="9" id="KW-1185">Reference proteome</keyword>
<gene>
    <name evidence="8" type="ORF">DdX_19821</name>
</gene>
<dbReference type="InterPro" id="IPR036390">
    <property type="entry name" value="WH_DNA-bd_sf"/>
</dbReference>
<dbReference type="GO" id="GO:0061863">
    <property type="term" value="F:microtubule plus end polymerase"/>
    <property type="evidence" value="ECO:0007669"/>
    <property type="project" value="InterPro"/>
</dbReference>
<evidence type="ECO:0000256" key="1">
    <source>
        <dbReference type="ARBA" id="ARBA00004245"/>
    </source>
</evidence>
<dbReference type="FunFam" id="1.25.10.10:FF:000019">
    <property type="entry name" value="Cytoskeleton-associated protein 5"/>
    <property type="match status" value="4"/>
</dbReference>
<dbReference type="InterPro" id="IPR016024">
    <property type="entry name" value="ARM-type_fold"/>
</dbReference>
<comment type="subcellular location">
    <subcellularLocation>
        <location evidence="1">Cytoplasm</location>
        <location evidence="1">Cytoskeleton</location>
    </subcellularLocation>
</comment>
<dbReference type="Pfam" id="PF00250">
    <property type="entry name" value="Forkhead"/>
    <property type="match status" value="1"/>
</dbReference>
<accession>A0AAD4MHA8</accession>
<dbReference type="GO" id="GO:0007051">
    <property type="term" value="P:spindle organization"/>
    <property type="evidence" value="ECO:0007669"/>
    <property type="project" value="InterPro"/>
</dbReference>
<dbReference type="GO" id="GO:0043565">
    <property type="term" value="F:sequence-specific DNA binding"/>
    <property type="evidence" value="ECO:0007669"/>
    <property type="project" value="InterPro"/>
</dbReference>